<keyword evidence="6" id="KW-0443">Lipid metabolism</keyword>
<evidence type="ECO:0000256" key="4">
    <source>
        <dbReference type="ARBA" id="ARBA00022676"/>
    </source>
</evidence>
<dbReference type="EC" id="2.4.1.182" evidence="1"/>
<evidence type="ECO:0000256" key="6">
    <source>
        <dbReference type="ARBA" id="ARBA00023098"/>
    </source>
</evidence>
<name>A0A6J1D8V2_MOMCH</name>
<dbReference type="GO" id="GO:0009245">
    <property type="term" value="P:lipid A biosynthetic process"/>
    <property type="evidence" value="ECO:0007669"/>
    <property type="project" value="UniProtKB-KW"/>
</dbReference>
<evidence type="ECO:0000256" key="3">
    <source>
        <dbReference type="ARBA" id="ARBA00022556"/>
    </source>
</evidence>
<dbReference type="GO" id="GO:0005543">
    <property type="term" value="F:phospholipid binding"/>
    <property type="evidence" value="ECO:0007669"/>
    <property type="project" value="TreeGrafter"/>
</dbReference>
<dbReference type="AlphaFoldDB" id="A0A6J1D8V2"/>
<dbReference type="NCBIfam" id="TIGR00215">
    <property type="entry name" value="lpxB"/>
    <property type="match status" value="1"/>
</dbReference>
<dbReference type="KEGG" id="mcha:111018109"/>
<evidence type="ECO:0000256" key="1">
    <source>
        <dbReference type="ARBA" id="ARBA00012687"/>
    </source>
</evidence>
<evidence type="ECO:0000256" key="5">
    <source>
        <dbReference type="ARBA" id="ARBA00022679"/>
    </source>
</evidence>
<dbReference type="InterPro" id="IPR003835">
    <property type="entry name" value="Glyco_trans_19"/>
</dbReference>
<dbReference type="Pfam" id="PF02684">
    <property type="entry name" value="LpxB"/>
    <property type="match status" value="1"/>
</dbReference>
<sequence>MLWMYGKLCSERWRVMRSFLNDMKRYASNSRIAANAVEMAAKHGELRVFIVAGEVSGDTIGSRLMTSLRTLSPVPVRFSGVGGPMMSKKGLKSLFPMEDIAVMGIWELFPHLKKIRENLKMTVEAAIMFQPHVVVTVDSKGFSFRLLKQIRARYRHEKLDGPVHFHYVAPSFWAWKGGEKRLKGLIELVDHILCILPNEDEVCKSNGLAATFVGHPILEDTLQLNVGKDASLQELKIQGNCKDFLIRNGIPADATIISLLPGSRLQEVSRMVPIYASTMELLKESFPELITVIHVAPNQHVQDYISGVLHKWPVPARLVAGGSPQAKYDAFSASKVALCTSGTVAMELQLARLPCIVAYRAHLLTEWLIRCKANVSFISLPNILLNSPVIPEALFQECTPGRLQSMLKELMHDDGLRDKQIVAAEQVLRLLSPSEGNMKSLAQEGTECTSPIRTPSMIAASTILYSERTQDVSWNQAFF</sequence>
<dbReference type="GeneID" id="111018109"/>
<dbReference type="Proteomes" id="UP000504603">
    <property type="component" value="Unplaced"/>
</dbReference>
<keyword evidence="2" id="KW-0444">Lipid biosynthesis</keyword>
<keyword evidence="8" id="KW-1185">Reference proteome</keyword>
<dbReference type="SUPFAM" id="SSF53756">
    <property type="entry name" value="UDP-Glycosyltransferase/glycogen phosphorylase"/>
    <property type="match status" value="1"/>
</dbReference>
<gene>
    <name evidence="9" type="primary">LOC111018109</name>
</gene>
<keyword evidence="4" id="KW-0328">Glycosyltransferase</keyword>
<dbReference type="GO" id="GO:0008915">
    <property type="term" value="F:lipid-A-disaccharide synthase activity"/>
    <property type="evidence" value="ECO:0007669"/>
    <property type="project" value="UniProtKB-EC"/>
</dbReference>
<evidence type="ECO:0000256" key="7">
    <source>
        <dbReference type="ARBA" id="ARBA00048975"/>
    </source>
</evidence>
<evidence type="ECO:0000313" key="8">
    <source>
        <dbReference type="Proteomes" id="UP000504603"/>
    </source>
</evidence>
<dbReference type="PANTHER" id="PTHR30372:SF4">
    <property type="entry name" value="LIPID-A-DISACCHARIDE SYNTHASE, MITOCHONDRIAL-RELATED"/>
    <property type="match status" value="1"/>
</dbReference>
<dbReference type="GO" id="GO:0016020">
    <property type="term" value="C:membrane"/>
    <property type="evidence" value="ECO:0007669"/>
    <property type="project" value="GOC"/>
</dbReference>
<organism evidence="8 9">
    <name type="scientific">Momordica charantia</name>
    <name type="common">Bitter gourd</name>
    <name type="synonym">Balsam pear</name>
    <dbReference type="NCBI Taxonomy" id="3673"/>
    <lineage>
        <taxon>Eukaryota</taxon>
        <taxon>Viridiplantae</taxon>
        <taxon>Streptophyta</taxon>
        <taxon>Embryophyta</taxon>
        <taxon>Tracheophyta</taxon>
        <taxon>Spermatophyta</taxon>
        <taxon>Magnoliopsida</taxon>
        <taxon>eudicotyledons</taxon>
        <taxon>Gunneridae</taxon>
        <taxon>Pentapetalae</taxon>
        <taxon>rosids</taxon>
        <taxon>fabids</taxon>
        <taxon>Cucurbitales</taxon>
        <taxon>Cucurbitaceae</taxon>
        <taxon>Momordiceae</taxon>
        <taxon>Momordica</taxon>
    </lineage>
</organism>
<keyword evidence="5" id="KW-0808">Transferase</keyword>
<comment type="catalytic activity">
    <reaction evidence="7">
        <text>a lipid X + a UDP-2-N,3-O-bis[(3R)-3-hydroxyacyl]-alpha-D-glucosamine = a lipid A disaccharide + UDP + H(+)</text>
        <dbReference type="Rhea" id="RHEA:67828"/>
        <dbReference type="ChEBI" id="CHEBI:15378"/>
        <dbReference type="ChEBI" id="CHEBI:58223"/>
        <dbReference type="ChEBI" id="CHEBI:137748"/>
        <dbReference type="ChEBI" id="CHEBI:176338"/>
        <dbReference type="ChEBI" id="CHEBI:176343"/>
        <dbReference type="EC" id="2.4.1.182"/>
    </reaction>
</comment>
<proteinExistence type="predicted"/>
<dbReference type="RefSeq" id="XP_022149752.1">
    <property type="nucleotide sequence ID" value="XM_022294060.1"/>
</dbReference>
<protein>
    <recommendedName>
        <fullName evidence="1">lipid-A-disaccharide synthase</fullName>
        <ecNumber evidence="1">2.4.1.182</ecNumber>
    </recommendedName>
</protein>
<reference evidence="9" key="1">
    <citation type="submission" date="2025-08" db="UniProtKB">
        <authorList>
            <consortium name="RefSeq"/>
        </authorList>
    </citation>
    <scope>IDENTIFICATION</scope>
    <source>
        <strain evidence="9">OHB3-1</strain>
    </source>
</reference>
<keyword evidence="3" id="KW-0441">Lipid A biosynthesis</keyword>
<dbReference type="OrthoDB" id="2419at2759"/>
<evidence type="ECO:0000256" key="2">
    <source>
        <dbReference type="ARBA" id="ARBA00022516"/>
    </source>
</evidence>
<evidence type="ECO:0000313" key="9">
    <source>
        <dbReference type="RefSeq" id="XP_022149752.1"/>
    </source>
</evidence>
<dbReference type="PANTHER" id="PTHR30372">
    <property type="entry name" value="LIPID-A-DISACCHARIDE SYNTHASE"/>
    <property type="match status" value="1"/>
</dbReference>
<accession>A0A6J1D8V2</accession>